<evidence type="ECO:0000256" key="2">
    <source>
        <dbReference type="SAM" id="SignalP"/>
    </source>
</evidence>
<sequence>MRAKKQMQVMLALFLIVVASHHKLFSQDIIVLNNGEKISSKVIVIGISDITYKKFENLEGPDYVIAKDDVLKITYEDGRDEFFLQKSPSASNKRPASSVEPGLNLAYKGTLDADFNYNKKWPFWTTFGGTIIFLPVGLAAGLISGIVTPNIAVLIPEKELLENPVYYDAYMKKAKLKKWGRVGRGLVFGVAFNVAVFIILSSSYN</sequence>
<dbReference type="Proteomes" id="UP000636010">
    <property type="component" value="Unassembled WGS sequence"/>
</dbReference>
<dbReference type="RefSeq" id="WP_188460343.1">
    <property type="nucleotide sequence ID" value="NZ_BAABHU010000002.1"/>
</dbReference>
<accession>A0ABQ1LE94</accession>
<evidence type="ECO:0000313" key="4">
    <source>
        <dbReference type="Proteomes" id="UP000636010"/>
    </source>
</evidence>
<proteinExistence type="predicted"/>
<evidence type="ECO:0000313" key="3">
    <source>
        <dbReference type="EMBL" id="GGC23640.1"/>
    </source>
</evidence>
<keyword evidence="4" id="KW-1185">Reference proteome</keyword>
<reference evidence="4" key="1">
    <citation type="journal article" date="2019" name="Int. J. Syst. Evol. Microbiol.">
        <title>The Global Catalogue of Microorganisms (GCM) 10K type strain sequencing project: providing services to taxonomists for standard genome sequencing and annotation.</title>
        <authorList>
            <consortium name="The Broad Institute Genomics Platform"/>
            <consortium name="The Broad Institute Genome Sequencing Center for Infectious Disease"/>
            <person name="Wu L."/>
            <person name="Ma J."/>
        </authorList>
    </citation>
    <scope>NUCLEOTIDE SEQUENCE [LARGE SCALE GENOMIC DNA]</scope>
    <source>
        <strain evidence="4">CGMCC 1.10832</strain>
    </source>
</reference>
<feature type="chain" id="PRO_5046967019" evidence="2">
    <location>
        <begin position="23"/>
        <end position="205"/>
    </location>
</feature>
<evidence type="ECO:0000256" key="1">
    <source>
        <dbReference type="SAM" id="Phobius"/>
    </source>
</evidence>
<protein>
    <submittedName>
        <fullName evidence="3">Uncharacterized protein</fullName>
    </submittedName>
</protein>
<feature type="transmembrane region" description="Helical" evidence="1">
    <location>
        <begin position="121"/>
        <end position="148"/>
    </location>
</feature>
<comment type="caution">
    <text evidence="3">The sequence shown here is derived from an EMBL/GenBank/DDBJ whole genome shotgun (WGS) entry which is preliminary data.</text>
</comment>
<keyword evidence="1" id="KW-1133">Transmembrane helix</keyword>
<keyword evidence="1" id="KW-0472">Membrane</keyword>
<keyword evidence="2" id="KW-0732">Signal</keyword>
<keyword evidence="1" id="KW-0812">Transmembrane</keyword>
<feature type="signal peptide" evidence="2">
    <location>
        <begin position="1"/>
        <end position="22"/>
    </location>
</feature>
<organism evidence="3 4">
    <name type="scientific">Marivirga lumbricoides</name>
    <dbReference type="NCBI Taxonomy" id="1046115"/>
    <lineage>
        <taxon>Bacteria</taxon>
        <taxon>Pseudomonadati</taxon>
        <taxon>Bacteroidota</taxon>
        <taxon>Cytophagia</taxon>
        <taxon>Cytophagales</taxon>
        <taxon>Marivirgaceae</taxon>
        <taxon>Marivirga</taxon>
    </lineage>
</organism>
<feature type="transmembrane region" description="Helical" evidence="1">
    <location>
        <begin position="182"/>
        <end position="204"/>
    </location>
</feature>
<gene>
    <name evidence="3" type="ORF">GCM10011506_06130</name>
</gene>
<dbReference type="EMBL" id="BMEC01000002">
    <property type="protein sequence ID" value="GGC23640.1"/>
    <property type="molecule type" value="Genomic_DNA"/>
</dbReference>
<name>A0ABQ1LE94_9BACT</name>